<organism evidence="1 2">
    <name type="scientific">Varunaivibrio sulfuroxidans</name>
    <dbReference type="NCBI Taxonomy" id="1773489"/>
    <lineage>
        <taxon>Bacteria</taxon>
        <taxon>Pseudomonadati</taxon>
        <taxon>Pseudomonadota</taxon>
        <taxon>Alphaproteobacteria</taxon>
        <taxon>Rhodospirillales</taxon>
        <taxon>Magnetovibrionaceae</taxon>
        <taxon>Varunaivibrio</taxon>
    </lineage>
</organism>
<sequence length="76" mass="8418">MQVFSRTIVCYAIYRDGDLFEQGRATRAEARGRVARLVHLHPDFEWTTGTSLVPGFTAVSGSSPAPRFVPASRVLH</sequence>
<name>A0A4R3JFI0_9PROT</name>
<dbReference type="Proteomes" id="UP000295304">
    <property type="component" value="Unassembled WGS sequence"/>
</dbReference>
<dbReference type="AlphaFoldDB" id="A0A4R3JFI0"/>
<dbReference type="RefSeq" id="WP_132937636.1">
    <property type="nucleotide sequence ID" value="NZ_CP119676.1"/>
</dbReference>
<keyword evidence="2" id="KW-1185">Reference proteome</keyword>
<evidence type="ECO:0000313" key="1">
    <source>
        <dbReference type="EMBL" id="TCS64899.1"/>
    </source>
</evidence>
<protein>
    <submittedName>
        <fullName evidence="1">Uncharacterized protein</fullName>
    </submittedName>
</protein>
<reference evidence="1 2" key="1">
    <citation type="submission" date="2019-03" db="EMBL/GenBank/DDBJ databases">
        <title>Genomic Encyclopedia of Type Strains, Phase IV (KMG-IV): sequencing the most valuable type-strain genomes for metagenomic binning, comparative biology and taxonomic classification.</title>
        <authorList>
            <person name="Goeker M."/>
        </authorList>
    </citation>
    <scope>NUCLEOTIDE SEQUENCE [LARGE SCALE GENOMIC DNA]</scope>
    <source>
        <strain evidence="1 2">DSM 101688</strain>
    </source>
</reference>
<comment type="caution">
    <text evidence="1">The sequence shown here is derived from an EMBL/GenBank/DDBJ whole genome shotgun (WGS) entry which is preliminary data.</text>
</comment>
<proteinExistence type="predicted"/>
<dbReference type="EMBL" id="SLZW01000001">
    <property type="protein sequence ID" value="TCS64899.1"/>
    <property type="molecule type" value="Genomic_DNA"/>
</dbReference>
<gene>
    <name evidence="1" type="ORF">EDD55_101230</name>
</gene>
<accession>A0A4R3JFI0</accession>
<evidence type="ECO:0000313" key="2">
    <source>
        <dbReference type="Proteomes" id="UP000295304"/>
    </source>
</evidence>